<keyword evidence="1" id="KW-0472">Membrane</keyword>
<dbReference type="Pfam" id="PF03703">
    <property type="entry name" value="bPH_2"/>
    <property type="match status" value="3"/>
</dbReference>
<dbReference type="OrthoDB" id="8481729at2"/>
<evidence type="ECO:0000313" key="3">
    <source>
        <dbReference type="EMBL" id="MXO88680.1"/>
    </source>
</evidence>
<dbReference type="Proteomes" id="UP000435243">
    <property type="component" value="Unassembled WGS sequence"/>
</dbReference>
<sequence length="527" mass="56874">MNDTAAEIEAAGEAAGPGWQRTHPLAIVASGLRGLQQSILPIVAVMFGSRSMDNAAWIVPLFAGGIIAINLAVAWLTWRRVRYCVGANDIRVEKGLISRSARAVPYERIQDVSLEQKPIPRLLGLVEVRFETGAGGKDELQLAYVSKDEGERLRDVVRDLRDGVADGVAAGVADGGQDIATGAAGEAGPSGQSERSKQLFAMGPRRLLLLGLFEFSLIAIAVLGGAAQQLDFLLPFNLWDVGEWQHLVSGPGAWLMRLGWAAQIVGMAIAIAVLGVVGLGTGVLRTFLRDWDFRLDQTPKGFRRRRGLLTKTDVVMPAHRVQAITVGTGLLRRVWGWHSLSFVSLAQDAKSANHVVAPLAQLEEIAPIAEAAHFTLPAADADWHRPSRKYRLDKALMGAIPAALAGSAALVFIPSVLPGLALFGLAGFIIAQQHFLWLHERHALDARQIISRRGWLVPRLQIANRVKLHSVEIAQGPISRRRGYADLKFGLAGGSFAFHGLSIAEAQAMRAAVLDSIASVDFSRLPR</sequence>
<organism evidence="3 4">
    <name type="scientific">Alteraurantiacibacter aestuarii</name>
    <dbReference type="NCBI Taxonomy" id="650004"/>
    <lineage>
        <taxon>Bacteria</taxon>
        <taxon>Pseudomonadati</taxon>
        <taxon>Pseudomonadota</taxon>
        <taxon>Alphaproteobacteria</taxon>
        <taxon>Sphingomonadales</taxon>
        <taxon>Erythrobacteraceae</taxon>
        <taxon>Alteraurantiacibacter</taxon>
    </lineage>
</organism>
<dbReference type="PANTHER" id="PTHR34473:SF2">
    <property type="entry name" value="UPF0699 TRANSMEMBRANE PROTEIN YDBT"/>
    <property type="match status" value="1"/>
</dbReference>
<dbReference type="PANTHER" id="PTHR34473">
    <property type="entry name" value="UPF0699 TRANSMEMBRANE PROTEIN YDBS"/>
    <property type="match status" value="1"/>
</dbReference>
<feature type="transmembrane region" description="Helical" evidence="1">
    <location>
        <begin position="207"/>
        <end position="227"/>
    </location>
</feature>
<proteinExistence type="predicted"/>
<dbReference type="InterPro" id="IPR014529">
    <property type="entry name" value="UCP026631"/>
</dbReference>
<feature type="transmembrane region" description="Helical" evidence="1">
    <location>
        <begin position="55"/>
        <end position="78"/>
    </location>
</feature>
<evidence type="ECO:0000313" key="4">
    <source>
        <dbReference type="Proteomes" id="UP000435243"/>
    </source>
</evidence>
<accession>A0A844ZNU1</accession>
<dbReference type="PIRSF" id="PIRSF026631">
    <property type="entry name" value="UCP026631"/>
    <property type="match status" value="1"/>
</dbReference>
<keyword evidence="1" id="KW-0812">Transmembrane</keyword>
<evidence type="ECO:0000259" key="2">
    <source>
        <dbReference type="Pfam" id="PF03703"/>
    </source>
</evidence>
<reference evidence="3 4" key="1">
    <citation type="submission" date="2019-12" db="EMBL/GenBank/DDBJ databases">
        <title>Genomic-based taxomic classification of the family Erythrobacteraceae.</title>
        <authorList>
            <person name="Xu L."/>
        </authorList>
    </citation>
    <scope>NUCLEOTIDE SEQUENCE [LARGE SCALE GENOMIC DNA]</scope>
    <source>
        <strain evidence="3 4">JCM 16339</strain>
    </source>
</reference>
<dbReference type="InterPro" id="IPR005182">
    <property type="entry name" value="YdbS-like_PH"/>
</dbReference>
<evidence type="ECO:0000256" key="1">
    <source>
        <dbReference type="SAM" id="Phobius"/>
    </source>
</evidence>
<feature type="transmembrane region" description="Helical" evidence="1">
    <location>
        <begin position="395"/>
        <end position="413"/>
    </location>
</feature>
<name>A0A844ZNU1_9SPHN</name>
<comment type="caution">
    <text evidence="3">The sequence shown here is derived from an EMBL/GenBank/DDBJ whole genome shotgun (WGS) entry which is preliminary data.</text>
</comment>
<dbReference type="RefSeq" id="WP_160590922.1">
    <property type="nucleotide sequence ID" value="NZ_BAAAFP010000001.1"/>
</dbReference>
<gene>
    <name evidence="3" type="ORF">GRI32_07990</name>
</gene>
<feature type="domain" description="YdbS-like PH" evidence="2">
    <location>
        <begin position="444"/>
        <end position="511"/>
    </location>
</feature>
<feature type="domain" description="YdbS-like PH" evidence="2">
    <location>
        <begin position="78"/>
        <end position="155"/>
    </location>
</feature>
<feature type="domain" description="YdbS-like PH" evidence="2">
    <location>
        <begin position="298"/>
        <end position="358"/>
    </location>
</feature>
<protein>
    <submittedName>
        <fullName evidence="3">PH domain-containing protein</fullName>
    </submittedName>
</protein>
<keyword evidence="1" id="KW-1133">Transmembrane helix</keyword>
<keyword evidence="4" id="KW-1185">Reference proteome</keyword>
<feature type="transmembrane region" description="Helical" evidence="1">
    <location>
        <begin position="260"/>
        <end position="284"/>
    </location>
</feature>
<dbReference type="EMBL" id="WTYY01000003">
    <property type="protein sequence ID" value="MXO88680.1"/>
    <property type="molecule type" value="Genomic_DNA"/>
</dbReference>
<dbReference type="AlphaFoldDB" id="A0A844ZNU1"/>